<protein>
    <submittedName>
        <fullName evidence="3">Uncharacterized protein DUF2550</fullName>
    </submittedName>
</protein>
<accession>A0A495XTW0</accession>
<keyword evidence="1" id="KW-0812">Transmembrane</keyword>
<dbReference type="EMBL" id="JACHVT010000001">
    <property type="protein sequence ID" value="MBB2985380.1"/>
    <property type="molecule type" value="Genomic_DNA"/>
</dbReference>
<keyword evidence="1" id="KW-1133">Transmembrane helix</keyword>
<dbReference type="AlphaFoldDB" id="A0A495XTW0"/>
<dbReference type="Proteomes" id="UP000278440">
    <property type="component" value="Unassembled WGS sequence"/>
</dbReference>
<dbReference type="Proteomes" id="UP000590811">
    <property type="component" value="Unassembled WGS sequence"/>
</dbReference>
<reference evidence="2 5" key="2">
    <citation type="submission" date="2020-08" db="EMBL/GenBank/DDBJ databases">
        <title>Genomic Encyclopedia of Type Strains, Phase IV (KMG-V): Genome sequencing to study the core and pangenomes of soil and plant-associated prokaryotes.</title>
        <authorList>
            <person name="Whitman W."/>
        </authorList>
    </citation>
    <scope>NUCLEOTIDE SEQUENCE [LARGE SCALE GENOMIC DNA]</scope>
    <source>
        <strain evidence="2 5">B3ACCR2</strain>
    </source>
</reference>
<sequence length="145" mass="15683">MPSALVTTEIVIGALVLVVVVILGVTFARRRYIARGLPLTLCGLRTAPGARWRLGLIRFGDNALEWHTLGGVSLRPAHLWQRQELLIDAPRPLVGDEAIPLLPGALLVPARELGQPFQLALQGPAYTALRSWQEAAPPGYNVNVA</sequence>
<organism evidence="3 4">
    <name type="scientific">Terracoccus luteus</name>
    <dbReference type="NCBI Taxonomy" id="53356"/>
    <lineage>
        <taxon>Bacteria</taxon>
        <taxon>Bacillati</taxon>
        <taxon>Actinomycetota</taxon>
        <taxon>Actinomycetes</taxon>
        <taxon>Micrococcales</taxon>
        <taxon>Intrasporangiaceae</taxon>
        <taxon>Terracoccus</taxon>
    </lineage>
</organism>
<proteinExistence type="predicted"/>
<comment type="caution">
    <text evidence="3">The sequence shown here is derived from an EMBL/GenBank/DDBJ whole genome shotgun (WGS) entry which is preliminary data.</text>
</comment>
<dbReference type="RefSeq" id="WP_121031187.1">
    <property type="nucleotide sequence ID" value="NZ_JACHVT010000001.1"/>
</dbReference>
<evidence type="ECO:0000313" key="5">
    <source>
        <dbReference type="Proteomes" id="UP000590811"/>
    </source>
</evidence>
<keyword evidence="1" id="KW-0472">Membrane</keyword>
<evidence type="ECO:0000256" key="1">
    <source>
        <dbReference type="SAM" id="Phobius"/>
    </source>
</evidence>
<name>A0A495XTW0_9MICO</name>
<evidence type="ECO:0000313" key="4">
    <source>
        <dbReference type="Proteomes" id="UP000278440"/>
    </source>
</evidence>
<dbReference type="InterPro" id="IPR019675">
    <property type="entry name" value="DUF2550"/>
</dbReference>
<reference evidence="3 4" key="1">
    <citation type="submission" date="2018-10" db="EMBL/GenBank/DDBJ databases">
        <title>Sequencing the genomes of 1000 actinobacteria strains.</title>
        <authorList>
            <person name="Klenk H.-P."/>
        </authorList>
    </citation>
    <scope>NUCLEOTIDE SEQUENCE [LARGE SCALE GENOMIC DNA]</scope>
    <source>
        <strain evidence="3 4">DSM 44267</strain>
    </source>
</reference>
<gene>
    <name evidence="3" type="ORF">DFJ68_0783</name>
    <name evidence="2" type="ORF">FHW14_000520</name>
</gene>
<dbReference type="OrthoDB" id="4793422at2"/>
<evidence type="ECO:0000313" key="2">
    <source>
        <dbReference type="EMBL" id="MBB2985380.1"/>
    </source>
</evidence>
<keyword evidence="4" id="KW-1185">Reference proteome</keyword>
<evidence type="ECO:0000313" key="3">
    <source>
        <dbReference type="EMBL" id="RKT77362.1"/>
    </source>
</evidence>
<dbReference type="Pfam" id="PF10739">
    <property type="entry name" value="DUF2550"/>
    <property type="match status" value="1"/>
</dbReference>
<dbReference type="EMBL" id="RBXT01000001">
    <property type="protein sequence ID" value="RKT77362.1"/>
    <property type="molecule type" value="Genomic_DNA"/>
</dbReference>
<feature type="transmembrane region" description="Helical" evidence="1">
    <location>
        <begin position="6"/>
        <end position="28"/>
    </location>
</feature>